<protein>
    <recommendedName>
        <fullName evidence="3">Preprotein translocase subunit YajC</fullName>
    </recommendedName>
</protein>
<dbReference type="EMBL" id="MSDO01000006">
    <property type="protein sequence ID" value="OLO05025.1"/>
    <property type="molecule type" value="Genomic_DNA"/>
</dbReference>
<organism evidence="1 2">
    <name type="scientific">Salinicola socius</name>
    <dbReference type="NCBI Taxonomy" id="404433"/>
    <lineage>
        <taxon>Bacteria</taxon>
        <taxon>Pseudomonadati</taxon>
        <taxon>Pseudomonadota</taxon>
        <taxon>Gammaproteobacteria</taxon>
        <taxon>Oceanospirillales</taxon>
        <taxon>Halomonadaceae</taxon>
        <taxon>Salinicola</taxon>
    </lineage>
</organism>
<evidence type="ECO:0008006" key="3">
    <source>
        <dbReference type="Google" id="ProtNLM"/>
    </source>
</evidence>
<dbReference type="OrthoDB" id="5731018at2"/>
<reference evidence="1 2" key="1">
    <citation type="submission" date="2016-12" db="EMBL/GenBank/DDBJ databases">
        <title>Draft genome sequences of strains Salinicola socius SMB35, Salinicola sp. MH3R3-1 and Chromohalobacter sp. SMB17 from the Verkhnekamsk potash mining region of Russia.</title>
        <authorList>
            <person name="Mavrodi D.V."/>
            <person name="Olsson B.E."/>
            <person name="Korsakova E.S."/>
            <person name="Pyankova A."/>
            <person name="Mavrodi O.V."/>
            <person name="Plotnikova E.G."/>
        </authorList>
    </citation>
    <scope>NUCLEOTIDE SEQUENCE [LARGE SCALE GENOMIC DNA]</scope>
    <source>
        <strain evidence="1 2">SMB35</strain>
    </source>
</reference>
<evidence type="ECO:0000313" key="2">
    <source>
        <dbReference type="Proteomes" id="UP000186878"/>
    </source>
</evidence>
<proteinExistence type="predicted"/>
<sequence length="173" mass="19457">MAVLGFLLVAVLLILSPMVWLRPSRGESIRGQMRRHVKANGGELNFTKAPLAMPNVALTGYRLRYPGTETGSDFTVIRNDVASEALEAATDQWRWRQAPLPSLDADRLAALKQWLEQLPADALIVESGKHTMCVWWQEAMSLERFQQDWASWLSMRDTLAGSGRKVEVPTRPL</sequence>
<dbReference type="AlphaFoldDB" id="A0A1Q8SU95"/>
<comment type="caution">
    <text evidence="1">The sequence shown here is derived from an EMBL/GenBank/DDBJ whole genome shotgun (WGS) entry which is preliminary data.</text>
</comment>
<name>A0A1Q8SU95_9GAMM</name>
<dbReference type="RefSeq" id="WP_075569345.1">
    <property type="nucleotide sequence ID" value="NZ_MSDO01000006.1"/>
</dbReference>
<evidence type="ECO:0000313" key="1">
    <source>
        <dbReference type="EMBL" id="OLO05025.1"/>
    </source>
</evidence>
<dbReference type="Proteomes" id="UP000186878">
    <property type="component" value="Unassembled WGS sequence"/>
</dbReference>
<gene>
    <name evidence="1" type="ORF">BTW07_06390</name>
</gene>
<accession>A0A1Q8SU95</accession>
<keyword evidence="2" id="KW-1185">Reference proteome</keyword>